<dbReference type="Proteomes" id="UP000298179">
    <property type="component" value="Unassembled WGS sequence"/>
</dbReference>
<dbReference type="InterPro" id="IPR013630">
    <property type="entry name" value="Methyltransf_Zn-bd_dom_put"/>
</dbReference>
<evidence type="ECO:0000259" key="1">
    <source>
        <dbReference type="Pfam" id="PF08421"/>
    </source>
</evidence>
<dbReference type="Pfam" id="PF13489">
    <property type="entry name" value="Methyltransf_23"/>
    <property type="match status" value="1"/>
</dbReference>
<protein>
    <submittedName>
        <fullName evidence="3">Methyltransferase domain-containing protein</fullName>
    </submittedName>
</protein>
<feature type="domain" description="Methyltransferase putative zinc binding" evidence="1">
    <location>
        <begin position="19"/>
        <end position="80"/>
    </location>
</feature>
<evidence type="ECO:0000313" key="3">
    <source>
        <dbReference type="EMBL" id="TFF21812.1"/>
    </source>
</evidence>
<dbReference type="Gene3D" id="3.40.50.150">
    <property type="entry name" value="Vaccinia Virus protein VP39"/>
    <property type="match status" value="1"/>
</dbReference>
<dbReference type="AlphaFoldDB" id="A0A4Y8RGD8"/>
<evidence type="ECO:0000259" key="2">
    <source>
        <dbReference type="Pfam" id="PF08484"/>
    </source>
</evidence>
<comment type="caution">
    <text evidence="3">The sequence shown here is derived from an EMBL/GenBank/DDBJ whole genome shotgun (WGS) entry which is preliminary data.</text>
</comment>
<dbReference type="InterPro" id="IPR029063">
    <property type="entry name" value="SAM-dependent_MTases_sf"/>
</dbReference>
<keyword evidence="4" id="KW-1185">Reference proteome</keyword>
<dbReference type="SUPFAM" id="SSF53335">
    <property type="entry name" value="S-adenosyl-L-methionine-dependent methyltransferases"/>
    <property type="match status" value="1"/>
</dbReference>
<gene>
    <name evidence="3" type="ORF">E3C22_14145</name>
</gene>
<dbReference type="GO" id="GO:0008168">
    <property type="term" value="F:methyltransferase activity"/>
    <property type="evidence" value="ECO:0007669"/>
    <property type="project" value="UniProtKB-KW"/>
</dbReference>
<dbReference type="Pfam" id="PF08421">
    <property type="entry name" value="Methyltransf_13"/>
    <property type="match status" value="1"/>
</dbReference>
<dbReference type="EMBL" id="SOZD01000004">
    <property type="protein sequence ID" value="TFF21812.1"/>
    <property type="molecule type" value="Genomic_DNA"/>
</dbReference>
<dbReference type="InterPro" id="IPR038576">
    <property type="entry name" value="Methyltransf_Zn-bd_dom_put_sf"/>
</dbReference>
<evidence type="ECO:0000313" key="4">
    <source>
        <dbReference type="Proteomes" id="UP000298179"/>
    </source>
</evidence>
<dbReference type="PANTHER" id="PTHR43861">
    <property type="entry name" value="TRANS-ACONITATE 2-METHYLTRANSFERASE-RELATED"/>
    <property type="match status" value="1"/>
</dbReference>
<sequence length="425" mass="45376">MRAALSPVPAENDRAAACCRHCGAGLSLPFLDLGSAPPSNAYLSEAQLGAPETTFPLKLLVCEECFLVQTEDYAGRDALFAGDYAYFSSVSSSWLDHARRYVAEMTQRFGLSPDSVVAEVAANDGYLLQYVKDAGIPCYGIEPTAGTAAAAREKGIDVVEAFFGRELGEVLAADGRAADLIAANNVLAHVPDINDFVAGFAALLKPAGVATFEFPHLLRMVEGGQFDTAYHEHYSYLSLSAVCRIFAGNGLAVFDVEELSTHGGSLRVFARRADGVPRMVSSKVAAVLAAEDAAGMSGATFYGRLQPVAERIKDDLLAFLIAAKREGRSVAAYGAAAKGNTLLNFAGVRPDLLPFVVDRSPGKLGKFLPASRIPIVGEERLKAARPDYVLLLPWNIRDELTRQLAYVGEWGGRFVTAVPELAIGH</sequence>
<dbReference type="RefSeq" id="WP_134762695.1">
    <property type="nucleotide sequence ID" value="NZ_SOZD01000004.1"/>
</dbReference>
<dbReference type="PANTHER" id="PTHR43861:SF5">
    <property type="entry name" value="BLL5978 PROTEIN"/>
    <property type="match status" value="1"/>
</dbReference>
<keyword evidence="3" id="KW-0489">Methyltransferase</keyword>
<reference evidence="3 4" key="1">
    <citation type="submission" date="2019-03" db="EMBL/GenBank/DDBJ databases">
        <title>Jiella endophytica sp. nov., a novel endophytic bacterium isolated from root of Ficus microcarpa Linn. f.</title>
        <authorList>
            <person name="Tuo L."/>
        </authorList>
    </citation>
    <scope>NUCLEOTIDE SEQUENCE [LARGE SCALE GENOMIC DNA]</scope>
    <source>
        <strain evidence="3 4">CBS5Q-3</strain>
    </source>
</reference>
<organism evidence="3 4">
    <name type="scientific">Jiella endophytica</name>
    <dbReference type="NCBI Taxonomy" id="2558362"/>
    <lineage>
        <taxon>Bacteria</taxon>
        <taxon>Pseudomonadati</taxon>
        <taxon>Pseudomonadota</taxon>
        <taxon>Alphaproteobacteria</taxon>
        <taxon>Hyphomicrobiales</taxon>
        <taxon>Aurantimonadaceae</taxon>
        <taxon>Jiella</taxon>
    </lineage>
</organism>
<dbReference type="Gene3D" id="3.40.50.720">
    <property type="entry name" value="NAD(P)-binding Rossmann-like Domain"/>
    <property type="match status" value="1"/>
</dbReference>
<proteinExistence type="predicted"/>
<feature type="domain" description="C-methyltransferase" evidence="2">
    <location>
        <begin position="261"/>
        <end position="419"/>
    </location>
</feature>
<dbReference type="InterPro" id="IPR013691">
    <property type="entry name" value="MeTrfase_14"/>
</dbReference>
<dbReference type="Pfam" id="PF08484">
    <property type="entry name" value="Methyltransf_14"/>
    <property type="match status" value="1"/>
</dbReference>
<dbReference type="OrthoDB" id="9815644at2"/>
<keyword evidence="3" id="KW-0808">Transferase</keyword>
<name>A0A4Y8RGD8_9HYPH</name>
<accession>A0A4Y8RGD8</accession>
<dbReference type="Gene3D" id="6.20.50.110">
    <property type="entry name" value="Methyltransferase, zinc-binding domain"/>
    <property type="match status" value="1"/>
</dbReference>
<dbReference type="GO" id="GO:0032259">
    <property type="term" value="P:methylation"/>
    <property type="evidence" value="ECO:0007669"/>
    <property type="project" value="UniProtKB-KW"/>
</dbReference>